<evidence type="ECO:0000313" key="3">
    <source>
        <dbReference type="EMBL" id="QDM46408.1"/>
    </source>
</evidence>
<keyword evidence="1" id="KW-0472">Membrane</keyword>
<gene>
    <name evidence="3" type="ORF">FLT43_25360</name>
    <name evidence="2" type="ORF">M5W83_08280</name>
</gene>
<proteinExistence type="predicted"/>
<organism evidence="3 4">
    <name type="scientific">Paenibacillus thiaminolyticus</name>
    <name type="common">Bacillus thiaminolyticus</name>
    <dbReference type="NCBI Taxonomy" id="49283"/>
    <lineage>
        <taxon>Bacteria</taxon>
        <taxon>Bacillati</taxon>
        <taxon>Bacillota</taxon>
        <taxon>Bacilli</taxon>
        <taxon>Bacillales</taxon>
        <taxon>Paenibacillaceae</taxon>
        <taxon>Paenibacillus</taxon>
    </lineage>
</organism>
<sequence length="130" mass="14750">MEKPSLITIFSSFGLLLGNGIIYSTGQYSIMWSAFISCFLSTLFSLVALKLNQKGLLFSVFQVIDLLVGFLLFYLLFYFITALAIKDLGLEDSVRELVTSLIAVPVALFMIIRHIKKKNFKIQRIKVEED</sequence>
<accession>A0AAJ1LF33</accession>
<keyword evidence="5" id="KW-1185">Reference proteome</keyword>
<evidence type="ECO:0000313" key="2">
    <source>
        <dbReference type="EMBL" id="MCY9607145.1"/>
    </source>
</evidence>
<reference evidence="3 4" key="1">
    <citation type="submission" date="2019-07" db="EMBL/GenBank/DDBJ databases">
        <title>Paenibacillus thiaminolyticus NRRL B-4156.</title>
        <authorList>
            <person name="Hehnly C."/>
            <person name="Zhang L."/>
        </authorList>
    </citation>
    <scope>NUCLEOTIDE SEQUENCE [LARGE SCALE GENOMIC DNA]</scope>
    <source>
        <strain evidence="3 4">NRRL B-4156</strain>
    </source>
</reference>
<feature type="transmembrane region" description="Helical" evidence="1">
    <location>
        <begin position="56"/>
        <end position="85"/>
    </location>
</feature>
<keyword evidence="1" id="KW-0812">Transmembrane</keyword>
<evidence type="ECO:0000256" key="1">
    <source>
        <dbReference type="SAM" id="Phobius"/>
    </source>
</evidence>
<dbReference type="EMBL" id="CP041405">
    <property type="protein sequence ID" value="QDM46408.1"/>
    <property type="molecule type" value="Genomic_DNA"/>
</dbReference>
<dbReference type="RefSeq" id="WP_087442018.1">
    <property type="nucleotide sequence ID" value="NZ_CABMNB010000023.1"/>
</dbReference>
<dbReference type="Proteomes" id="UP000315377">
    <property type="component" value="Chromosome"/>
</dbReference>
<evidence type="ECO:0000313" key="5">
    <source>
        <dbReference type="Proteomes" id="UP001209276"/>
    </source>
</evidence>
<dbReference type="EMBL" id="JAMDMM010000017">
    <property type="protein sequence ID" value="MCY9607145.1"/>
    <property type="molecule type" value="Genomic_DNA"/>
</dbReference>
<feature type="transmembrane region" description="Helical" evidence="1">
    <location>
        <begin position="97"/>
        <end position="115"/>
    </location>
</feature>
<dbReference type="AlphaFoldDB" id="A0AAJ1LF33"/>
<feature type="transmembrane region" description="Helical" evidence="1">
    <location>
        <begin position="30"/>
        <end position="49"/>
    </location>
</feature>
<keyword evidence="1" id="KW-1133">Transmembrane helix</keyword>
<dbReference type="Proteomes" id="UP001209276">
    <property type="component" value="Unassembled WGS sequence"/>
</dbReference>
<protein>
    <submittedName>
        <fullName evidence="3">Uncharacterized protein</fullName>
    </submittedName>
</protein>
<dbReference type="GeneID" id="76999289"/>
<reference evidence="2 5" key="2">
    <citation type="submission" date="2022-05" db="EMBL/GenBank/DDBJ databases">
        <title>Genome Sequencing of Bee-Associated Microbes.</title>
        <authorList>
            <person name="Dunlap C."/>
        </authorList>
    </citation>
    <scope>NUCLEOTIDE SEQUENCE [LARGE SCALE GENOMIC DNA]</scope>
    <source>
        <strain evidence="2 5">NRRL B-14613</strain>
    </source>
</reference>
<name>A0AAJ1LF33_PANTH</name>
<evidence type="ECO:0000313" key="4">
    <source>
        <dbReference type="Proteomes" id="UP000315377"/>
    </source>
</evidence>